<protein>
    <submittedName>
        <fullName evidence="2">Uncharacterized protein</fullName>
    </submittedName>
</protein>
<comment type="caution">
    <text evidence="2">The sequence shown here is derived from an EMBL/GenBank/DDBJ whole genome shotgun (WGS) entry which is preliminary data.</text>
</comment>
<name>A0A0L0MK27_9MOLU</name>
<feature type="coiled-coil region" evidence="1">
    <location>
        <begin position="97"/>
        <end position="124"/>
    </location>
</feature>
<dbReference type="OrthoDB" id="386106at2"/>
<evidence type="ECO:0000313" key="3">
    <source>
        <dbReference type="Proteomes" id="UP000037086"/>
    </source>
</evidence>
<reference evidence="2 3" key="1">
    <citation type="journal article" date="2015" name="BMC Microbiol.">
        <title>'Candidatus Phytoplasma phoenicium' associated with almond witches'-broom disease: from draft genome to genetic diversity among strain populations.</title>
        <authorList>
            <person name="Quaglino F."/>
            <person name="Kube M."/>
            <person name="Jawhari M."/>
            <person name="Abou-Jawdah Y."/>
            <person name="Siewert C."/>
            <person name="Choueiri E."/>
            <person name="Sobh H."/>
            <person name="Casati P."/>
            <person name="Tedeschi R."/>
            <person name="Molino Lova M."/>
            <person name="Alma A."/>
            <person name="Bianco P.A."/>
        </authorList>
    </citation>
    <scope>NUCLEOTIDE SEQUENCE [LARGE SCALE GENOMIC DNA]</scope>
    <source>
        <strain evidence="2 3">SA213</strain>
    </source>
</reference>
<keyword evidence="1" id="KW-0175">Coiled coil</keyword>
<proteinExistence type="predicted"/>
<dbReference type="EMBL" id="JPSQ01000026">
    <property type="protein sequence ID" value="KND62645.1"/>
    <property type="molecule type" value="Genomic_DNA"/>
</dbReference>
<dbReference type="Proteomes" id="UP000037086">
    <property type="component" value="Unassembled WGS sequence"/>
</dbReference>
<evidence type="ECO:0000313" key="2">
    <source>
        <dbReference type="EMBL" id="KND62645.1"/>
    </source>
</evidence>
<keyword evidence="3" id="KW-1185">Reference proteome</keyword>
<dbReference type="PATRIC" id="fig|198422.3.peg.114"/>
<organism evidence="2 3">
    <name type="scientific">Candidatus Phytoplasma phoenicium</name>
    <dbReference type="NCBI Taxonomy" id="198422"/>
    <lineage>
        <taxon>Bacteria</taxon>
        <taxon>Bacillati</taxon>
        <taxon>Mycoplasmatota</taxon>
        <taxon>Mollicutes</taxon>
        <taxon>Acholeplasmatales</taxon>
        <taxon>Acholeplasmataceae</taxon>
        <taxon>Candidatus Phytoplasma</taxon>
        <taxon>16SrIX (Pigeon pea witches'-broom group)</taxon>
    </lineage>
</organism>
<gene>
    <name evidence="2" type="ORF">AlmWB_01590</name>
</gene>
<sequence length="152" mass="17855">MHNCMITYEKENELSFGNAFKFGFKAFDRLSDLVPAKYGISVIGKTINFTRKFVQGVTKVTLILREGHCLWHLYNEVAKENKESAPMFTKETLDSYLNDIDRDLAKLNADYKDYKNKIEKYQDKLNSDEIFKEYAQSRETVRGNAQKRRVYN</sequence>
<accession>A0A0L0MK27</accession>
<evidence type="ECO:0000256" key="1">
    <source>
        <dbReference type="SAM" id="Coils"/>
    </source>
</evidence>
<dbReference type="AlphaFoldDB" id="A0A0L0MK27"/>